<keyword evidence="2" id="KW-1185">Reference proteome</keyword>
<name>A0ACC2A8I3_DIPCM</name>
<evidence type="ECO:0000313" key="1">
    <source>
        <dbReference type="EMBL" id="KAJ7513865.1"/>
    </source>
</evidence>
<dbReference type="Proteomes" id="UP001162992">
    <property type="component" value="Chromosome 23"/>
</dbReference>
<reference evidence="2" key="1">
    <citation type="journal article" date="2024" name="Proc. Natl. Acad. Sci. U.S.A.">
        <title>Extraordinary preservation of gene collinearity over three hundred million years revealed in homosporous lycophytes.</title>
        <authorList>
            <person name="Li C."/>
            <person name="Wickell D."/>
            <person name="Kuo L.Y."/>
            <person name="Chen X."/>
            <person name="Nie B."/>
            <person name="Liao X."/>
            <person name="Peng D."/>
            <person name="Ji J."/>
            <person name="Jenkins J."/>
            <person name="Williams M."/>
            <person name="Shu S."/>
            <person name="Plott C."/>
            <person name="Barry K."/>
            <person name="Rajasekar S."/>
            <person name="Grimwood J."/>
            <person name="Han X."/>
            <person name="Sun S."/>
            <person name="Hou Z."/>
            <person name="He W."/>
            <person name="Dai G."/>
            <person name="Sun C."/>
            <person name="Schmutz J."/>
            <person name="Leebens-Mack J.H."/>
            <person name="Li F.W."/>
            <person name="Wang L."/>
        </authorList>
    </citation>
    <scope>NUCLEOTIDE SEQUENCE [LARGE SCALE GENOMIC DNA]</scope>
    <source>
        <strain evidence="2">cv. PW_Plant_1</strain>
    </source>
</reference>
<proteinExistence type="predicted"/>
<dbReference type="EMBL" id="CM055114">
    <property type="protein sequence ID" value="KAJ7513865.1"/>
    <property type="molecule type" value="Genomic_DNA"/>
</dbReference>
<accession>A0ACC2A8I3</accession>
<sequence length="702" mass="77545">MRKRDLGILLISALAIFFSLQNEGNFSFKEGWFHYLEESYPLKHEGERLPPPIVTDLNGDGQNEVIVATHDAKLQVLDPLYRITNEGFGEARILAEVSLLPERVRVAAGRRPVAMAAGALRRPFYEKDKGKQVLVVVTAGWVIMCFDHNLKKLWEANVQEDFPHGAHHKEVAISISNYTLKHGDTGLVIVGGSMEIQPQVHLDPFEEELVLEKEAERHRHSASANEDIEDIEVGVVKARHFSYYAYAGSTGNLRWSHKSGDFLRDASSSLKLIPQHNYRLDASHLDGRHYGEVECREFRESILGVMPHRWERREDTRFELANFQKHKRNTHKRIASSKNSLPSHKPTEKVSPGRDSKNKVASAIKKAAEYATSSKAQKRYPFGSVITNHTSSWWIPNVVVAHLKEGIEAVHLASGRTICKLWLQEGGLHADINGDGVLDHVQAAGSHGAESFVANGMLEAMKPCWAVATSGVPVKEQLFNGSVCRHSPFSSFQHADFGHRIFRRGMNVAPTEIIAPILMPRHDGHRHRKGSFGDVIFLTSRGEVTAFSVESAHAHEGIQRWQIVTGASWSTHPSLSGLTFDKVVPTLMALPLRKYGSPSVILAAGEHEAVIISAGGSQLSSFALPSATTHSIIAVDFTGDGYNDLLVCTGNGIYGFVQTQHSGAVLFSSLVGCLIVVMAVIFVTHYLNAPKGKPRPLSRSTD</sequence>
<comment type="caution">
    <text evidence="1">The sequence shown here is derived from an EMBL/GenBank/DDBJ whole genome shotgun (WGS) entry which is preliminary data.</text>
</comment>
<organism evidence="1 2">
    <name type="scientific">Diphasiastrum complanatum</name>
    <name type="common">Issler's clubmoss</name>
    <name type="synonym">Lycopodium complanatum</name>
    <dbReference type="NCBI Taxonomy" id="34168"/>
    <lineage>
        <taxon>Eukaryota</taxon>
        <taxon>Viridiplantae</taxon>
        <taxon>Streptophyta</taxon>
        <taxon>Embryophyta</taxon>
        <taxon>Tracheophyta</taxon>
        <taxon>Lycopodiopsida</taxon>
        <taxon>Lycopodiales</taxon>
        <taxon>Lycopodiaceae</taxon>
        <taxon>Lycopodioideae</taxon>
        <taxon>Diphasiastrum</taxon>
    </lineage>
</organism>
<gene>
    <name evidence="1" type="ORF">O6H91_23G017300</name>
</gene>
<protein>
    <submittedName>
        <fullName evidence="1">Uncharacterized protein</fullName>
    </submittedName>
</protein>
<evidence type="ECO:0000313" key="2">
    <source>
        <dbReference type="Proteomes" id="UP001162992"/>
    </source>
</evidence>